<dbReference type="AlphaFoldDB" id="A0A8J3D6P0"/>
<evidence type="ECO:0000313" key="1">
    <source>
        <dbReference type="EMBL" id="GHB61051.1"/>
    </source>
</evidence>
<organism evidence="1 2">
    <name type="scientific">Persicitalea jodogahamensis</name>
    <dbReference type="NCBI Taxonomy" id="402147"/>
    <lineage>
        <taxon>Bacteria</taxon>
        <taxon>Pseudomonadati</taxon>
        <taxon>Bacteroidota</taxon>
        <taxon>Cytophagia</taxon>
        <taxon>Cytophagales</taxon>
        <taxon>Spirosomataceae</taxon>
        <taxon>Persicitalea</taxon>
    </lineage>
</organism>
<comment type="caution">
    <text evidence="1">The sequence shown here is derived from an EMBL/GenBank/DDBJ whole genome shotgun (WGS) entry which is preliminary data.</text>
</comment>
<keyword evidence="2" id="KW-1185">Reference proteome</keyword>
<reference evidence="1 2" key="1">
    <citation type="journal article" date="2014" name="Int. J. Syst. Evol. Microbiol.">
        <title>Complete genome sequence of Corynebacterium casei LMG S-19264T (=DSM 44701T), isolated from a smear-ripened cheese.</title>
        <authorList>
            <consortium name="US DOE Joint Genome Institute (JGI-PGF)"/>
            <person name="Walter F."/>
            <person name="Albersmeier A."/>
            <person name="Kalinowski J."/>
            <person name="Ruckert C."/>
        </authorList>
    </citation>
    <scope>NUCLEOTIDE SEQUENCE [LARGE SCALE GENOMIC DNA]</scope>
    <source>
        <strain evidence="1 2">KCTC 12866</strain>
    </source>
</reference>
<sequence>MYKSYMQMQKPVDVNIAFYGKPYQAIVTIESLMRHSGQHIDKIYLSRERIQPHGDWVGIFKIIDLFRDRTINGHKVNLVVSYPHHFLGLGVNDYERAQTDHRFRQSIMYQYALETTDKKYMCVMHNDMLFHGDMIGEMLRKFSNAPSNLAGIGSIGQCWSCPAGPDWGNLCHSEKYEQYKPTMEEAVMLQESQPTPRQAINLRVLKNNRVHPLPECRLNEYCALIDVEKYRKNTLPDGTIGCYGGGWNGTDTATVWSHDMYQRGYTFQHLTLENYVQHAAFDETGSGTSSNSNSENYFLAEKNAEKFIKENYYPLNFSPYVRMATFWDSVKRDGWLTIIHAYGALKRVAGKS</sequence>
<dbReference type="EMBL" id="BMXF01000001">
    <property type="protein sequence ID" value="GHB61051.1"/>
    <property type="molecule type" value="Genomic_DNA"/>
</dbReference>
<evidence type="ECO:0000313" key="2">
    <source>
        <dbReference type="Proteomes" id="UP000598271"/>
    </source>
</evidence>
<gene>
    <name evidence="1" type="ORF">GCM10007390_13500</name>
</gene>
<accession>A0A8J3D6P0</accession>
<name>A0A8J3D6P0_9BACT</name>
<proteinExistence type="predicted"/>
<dbReference type="Proteomes" id="UP000598271">
    <property type="component" value="Unassembled WGS sequence"/>
</dbReference>
<protein>
    <submittedName>
        <fullName evidence="1">Uncharacterized protein</fullName>
    </submittedName>
</protein>